<dbReference type="PROSITE" id="PS51353">
    <property type="entry name" value="ARSC"/>
    <property type="match status" value="1"/>
</dbReference>
<dbReference type="Gene3D" id="3.40.30.10">
    <property type="entry name" value="Glutaredoxin"/>
    <property type="match status" value="1"/>
</dbReference>
<gene>
    <name evidence="4" type="ORF">SAMN05878281_1909</name>
</gene>
<protein>
    <submittedName>
        <fullName evidence="4">Arsenate reductase</fullName>
    </submittedName>
</protein>
<dbReference type="PANTHER" id="PTHR30041">
    <property type="entry name" value="ARSENATE REDUCTASE"/>
    <property type="match status" value="1"/>
</dbReference>
<dbReference type="Pfam" id="PF03960">
    <property type="entry name" value="ArsC"/>
    <property type="match status" value="1"/>
</dbReference>
<keyword evidence="2" id="KW-0560">Oxidoreductase</keyword>
<reference evidence="5" key="1">
    <citation type="submission" date="2016-11" db="EMBL/GenBank/DDBJ databases">
        <authorList>
            <person name="Varghese N."/>
            <person name="Submissions S."/>
        </authorList>
    </citation>
    <scope>NUCLEOTIDE SEQUENCE [LARGE SCALE GENOMIC DNA]</scope>
    <source>
        <strain evidence="5">ACAM 48</strain>
    </source>
</reference>
<proteinExistence type="inferred from homology"/>
<name>A0A1M7LGS7_9FLAO</name>
<dbReference type="InterPro" id="IPR006659">
    <property type="entry name" value="Arsenate_reductase"/>
</dbReference>
<dbReference type="Proteomes" id="UP000190235">
    <property type="component" value="Chromosome I"/>
</dbReference>
<evidence type="ECO:0000256" key="1">
    <source>
        <dbReference type="ARBA" id="ARBA00007198"/>
    </source>
</evidence>
<dbReference type="OrthoDB" id="9808142at2"/>
<evidence type="ECO:0000313" key="5">
    <source>
        <dbReference type="Proteomes" id="UP000190235"/>
    </source>
</evidence>
<dbReference type="CDD" id="cd03034">
    <property type="entry name" value="ArsC_ArsC"/>
    <property type="match status" value="1"/>
</dbReference>
<dbReference type="InterPro" id="IPR006660">
    <property type="entry name" value="Arsenate_reductase-like"/>
</dbReference>
<dbReference type="STRING" id="143223.SAMN05878281_1909"/>
<dbReference type="NCBIfam" id="TIGR00014">
    <property type="entry name" value="arsC"/>
    <property type="match status" value="1"/>
</dbReference>
<dbReference type="GO" id="GO:0008794">
    <property type="term" value="F:arsenate reductase (glutaredoxin) activity"/>
    <property type="evidence" value="ECO:0007669"/>
    <property type="project" value="InterPro"/>
</dbReference>
<organism evidence="4 5">
    <name type="scientific">Salegentibacter salegens</name>
    <dbReference type="NCBI Taxonomy" id="143223"/>
    <lineage>
        <taxon>Bacteria</taxon>
        <taxon>Pseudomonadati</taxon>
        <taxon>Bacteroidota</taxon>
        <taxon>Flavobacteriia</taxon>
        <taxon>Flavobacteriales</taxon>
        <taxon>Flavobacteriaceae</taxon>
        <taxon>Salegentibacter</taxon>
    </lineage>
</organism>
<comment type="similarity">
    <text evidence="1 3">Belongs to the ArsC family.</text>
</comment>
<evidence type="ECO:0000256" key="2">
    <source>
        <dbReference type="ARBA" id="ARBA00023002"/>
    </source>
</evidence>
<dbReference type="RefSeq" id="WP_079735013.1">
    <property type="nucleotide sequence ID" value="NZ_LT670848.1"/>
</dbReference>
<evidence type="ECO:0000256" key="3">
    <source>
        <dbReference type="PROSITE-ProRule" id="PRU01282"/>
    </source>
</evidence>
<dbReference type="EMBL" id="LT670848">
    <property type="protein sequence ID" value="SHM77303.1"/>
    <property type="molecule type" value="Genomic_DNA"/>
</dbReference>
<keyword evidence="5" id="KW-1185">Reference proteome</keyword>
<accession>A0A1M7LGS7</accession>
<dbReference type="SUPFAM" id="SSF52833">
    <property type="entry name" value="Thioredoxin-like"/>
    <property type="match status" value="1"/>
</dbReference>
<dbReference type="InterPro" id="IPR036249">
    <property type="entry name" value="Thioredoxin-like_sf"/>
</dbReference>
<evidence type="ECO:0000313" key="4">
    <source>
        <dbReference type="EMBL" id="SHM77303.1"/>
    </source>
</evidence>
<dbReference type="AlphaFoldDB" id="A0A1M7LGS7"/>
<dbReference type="PANTHER" id="PTHR30041:SF4">
    <property type="entry name" value="ARSENATE REDUCTASE"/>
    <property type="match status" value="1"/>
</dbReference>
<sequence>MITVYHNARCKKSREGLEIVKNSGKEYKVREYLKEPLSEAELKQILDKLSFYPMQLIRTNEKIWKEEYKNKDLSDKELITVMVKNPKLIERPIVETKNNAVVGRPGSKIEDLLQ</sequence>